<comment type="subcellular location">
    <subcellularLocation>
        <location evidence="1">Cell projection</location>
        <location evidence="1">Cilium</location>
    </subcellularLocation>
</comment>
<keyword evidence="4" id="KW-0969">Cilium</keyword>
<evidence type="ECO:0000313" key="8">
    <source>
        <dbReference type="Proteomes" id="UP000472271"/>
    </source>
</evidence>
<dbReference type="PANTHER" id="PTHR15722:SF7">
    <property type="entry name" value="INTRAFLAGELLAR TRANSPORT PROTEIN 140 HOMOLOG"/>
    <property type="match status" value="1"/>
</dbReference>
<dbReference type="GO" id="GO:0005930">
    <property type="term" value="C:axoneme"/>
    <property type="evidence" value="ECO:0007669"/>
    <property type="project" value="TreeGrafter"/>
</dbReference>
<reference evidence="7" key="1">
    <citation type="submission" date="2019-06" db="EMBL/GenBank/DDBJ databases">
        <authorList>
            <consortium name="Wellcome Sanger Institute Data Sharing"/>
        </authorList>
    </citation>
    <scope>NUCLEOTIDE SEQUENCE [LARGE SCALE GENOMIC DNA]</scope>
</reference>
<dbReference type="Ensembl" id="ENSSORT00005046674.1">
    <property type="protein sequence ID" value="ENSSORP00005045523.1"/>
    <property type="gene ID" value="ENSSORG00005020916.1"/>
</dbReference>
<dbReference type="Pfam" id="PF23383">
    <property type="entry name" value="Beta-prop_IFT140_1st"/>
    <property type="match status" value="1"/>
</dbReference>
<dbReference type="GO" id="GO:0035721">
    <property type="term" value="P:intraciliary retrograde transport"/>
    <property type="evidence" value="ECO:0007669"/>
    <property type="project" value="TreeGrafter"/>
</dbReference>
<dbReference type="SUPFAM" id="SSF50978">
    <property type="entry name" value="WD40 repeat-like"/>
    <property type="match status" value="1"/>
</dbReference>
<dbReference type="PANTHER" id="PTHR15722">
    <property type="entry name" value="IFT140/172-RELATED"/>
    <property type="match status" value="1"/>
</dbReference>
<evidence type="ECO:0000256" key="2">
    <source>
        <dbReference type="ARBA" id="ARBA00022574"/>
    </source>
</evidence>
<keyword evidence="5" id="KW-0966">Cell projection</keyword>
<dbReference type="Proteomes" id="UP000472271">
    <property type="component" value="Chromosome 19"/>
</dbReference>
<proteinExistence type="predicted"/>
<dbReference type="InParanoid" id="A0A673BZH3"/>
<protein>
    <recommendedName>
        <fullName evidence="6">IFT140 first beta-propeller domain-containing protein</fullName>
    </recommendedName>
</protein>
<evidence type="ECO:0000259" key="6">
    <source>
        <dbReference type="Pfam" id="PF23383"/>
    </source>
</evidence>
<dbReference type="GO" id="GO:0036064">
    <property type="term" value="C:ciliary basal body"/>
    <property type="evidence" value="ECO:0007669"/>
    <property type="project" value="TreeGrafter"/>
</dbReference>
<feature type="domain" description="IFT140 first beta-propeller" evidence="6">
    <location>
        <begin position="2"/>
        <end position="141"/>
    </location>
</feature>
<keyword evidence="2" id="KW-0853">WD repeat</keyword>
<sequence>MAVYFDHRIEAPESNDVPSKLTWHPVLPILAVASGSPSTGGCVDVYLQQGEYAERCHVERPHQIAVLRWHPIKPVLAVSWENGEVLLLMHPFGDQTVLPSTHTVCITLLEWSSSGSLLVTGDQVSVLLQNSCNMESRCQRETSRKLYGEA</sequence>
<dbReference type="GO" id="GO:0030991">
    <property type="term" value="C:intraciliary transport particle A"/>
    <property type="evidence" value="ECO:0007669"/>
    <property type="project" value="TreeGrafter"/>
</dbReference>
<evidence type="ECO:0000256" key="4">
    <source>
        <dbReference type="ARBA" id="ARBA00023069"/>
    </source>
</evidence>
<accession>A0A673BZH3</accession>
<evidence type="ECO:0000256" key="3">
    <source>
        <dbReference type="ARBA" id="ARBA00022737"/>
    </source>
</evidence>
<evidence type="ECO:0000256" key="1">
    <source>
        <dbReference type="ARBA" id="ARBA00004138"/>
    </source>
</evidence>
<dbReference type="InterPro" id="IPR036322">
    <property type="entry name" value="WD40_repeat_dom_sf"/>
</dbReference>
<reference evidence="7" key="3">
    <citation type="submission" date="2025-09" db="UniProtKB">
        <authorList>
            <consortium name="Ensembl"/>
        </authorList>
    </citation>
    <scope>IDENTIFICATION</scope>
</reference>
<evidence type="ECO:0000313" key="7">
    <source>
        <dbReference type="Ensembl" id="ENSSORP00005045523.1"/>
    </source>
</evidence>
<reference evidence="7" key="2">
    <citation type="submission" date="2025-08" db="UniProtKB">
        <authorList>
            <consortium name="Ensembl"/>
        </authorList>
    </citation>
    <scope>IDENTIFICATION</scope>
</reference>
<keyword evidence="8" id="KW-1185">Reference proteome</keyword>
<name>A0A673BZH3_9TELE</name>
<keyword evidence="3" id="KW-0677">Repeat</keyword>
<dbReference type="AlphaFoldDB" id="A0A673BZH3"/>
<organism evidence="7 8">
    <name type="scientific">Sphaeramia orbicularis</name>
    <name type="common">orbiculate cardinalfish</name>
    <dbReference type="NCBI Taxonomy" id="375764"/>
    <lineage>
        <taxon>Eukaryota</taxon>
        <taxon>Metazoa</taxon>
        <taxon>Chordata</taxon>
        <taxon>Craniata</taxon>
        <taxon>Vertebrata</taxon>
        <taxon>Euteleostomi</taxon>
        <taxon>Actinopterygii</taxon>
        <taxon>Neopterygii</taxon>
        <taxon>Teleostei</taxon>
        <taxon>Neoteleostei</taxon>
        <taxon>Acanthomorphata</taxon>
        <taxon>Gobiaria</taxon>
        <taxon>Kurtiformes</taxon>
        <taxon>Apogonoidei</taxon>
        <taxon>Apogonidae</taxon>
        <taxon>Apogoninae</taxon>
        <taxon>Sphaeramia</taxon>
    </lineage>
</organism>
<dbReference type="InterPro" id="IPR056154">
    <property type="entry name" value="Beta-prop_IFT140_1st"/>
</dbReference>
<evidence type="ECO:0000256" key="5">
    <source>
        <dbReference type="ARBA" id="ARBA00023273"/>
    </source>
</evidence>